<dbReference type="EC" id="3.5.1.88" evidence="6"/>
<dbReference type="PANTHER" id="PTHR10458">
    <property type="entry name" value="PEPTIDE DEFORMYLASE"/>
    <property type="match status" value="1"/>
</dbReference>
<dbReference type="CDD" id="cd00487">
    <property type="entry name" value="Pep_deformylase"/>
    <property type="match status" value="1"/>
</dbReference>
<dbReference type="Proteomes" id="UP000198122">
    <property type="component" value="Unassembled WGS sequence"/>
</dbReference>
<dbReference type="PIRSF" id="PIRSF004749">
    <property type="entry name" value="Pep_def"/>
    <property type="match status" value="1"/>
</dbReference>
<evidence type="ECO:0000256" key="1">
    <source>
        <dbReference type="ARBA" id="ARBA00010759"/>
    </source>
</evidence>
<evidence type="ECO:0000313" key="9">
    <source>
        <dbReference type="Proteomes" id="UP000198122"/>
    </source>
</evidence>
<dbReference type="Gene3D" id="3.90.45.10">
    <property type="entry name" value="Peptide deformylase"/>
    <property type="match status" value="1"/>
</dbReference>
<keyword evidence="3 6" id="KW-0378">Hydrolase</keyword>
<feature type="active site" evidence="6">
    <location>
        <position position="144"/>
    </location>
</feature>
<dbReference type="NCBIfam" id="NF001159">
    <property type="entry name" value="PRK00150.1-3"/>
    <property type="match status" value="1"/>
</dbReference>
<comment type="function">
    <text evidence="6">Removes the formyl group from the N-terminal Met of newly synthesized proteins. Requires at least a dipeptide for an efficient rate of reaction. N-terminal L-methionine is a prerequisite for activity but the enzyme has broad specificity at other positions.</text>
</comment>
<dbReference type="EMBL" id="FYEZ01000001">
    <property type="protein sequence ID" value="SNC65605.1"/>
    <property type="molecule type" value="Genomic_DNA"/>
</dbReference>
<dbReference type="InterPro" id="IPR023635">
    <property type="entry name" value="Peptide_deformylase"/>
</dbReference>
<proteinExistence type="inferred from homology"/>
<sequence length="192" mass="21244">MAVRPITVIGHKALHQPTRKVREVNDEVRTLVADMFETMEAAEGVGLAANQVGVRLRIFVYDCTHDPEAGPDARGVVINPVLEKEHVSPLSADPEEDGEGCLSVPGEAFPTARSDWARVTGTDLEGHEVVVEGTGLLGRCLQHETDHLDGHLYVERLSPEDKRRARDAVRDRGWEARRVTKWDPATQKAEEV</sequence>
<feature type="compositionally biased region" description="Basic and acidic residues" evidence="7">
    <location>
        <begin position="170"/>
        <end position="181"/>
    </location>
</feature>
<comment type="catalytic activity">
    <reaction evidence="6">
        <text>N-terminal N-formyl-L-methionyl-[peptide] + H2O = N-terminal L-methionyl-[peptide] + formate</text>
        <dbReference type="Rhea" id="RHEA:24420"/>
        <dbReference type="Rhea" id="RHEA-COMP:10639"/>
        <dbReference type="Rhea" id="RHEA-COMP:10640"/>
        <dbReference type="ChEBI" id="CHEBI:15377"/>
        <dbReference type="ChEBI" id="CHEBI:15740"/>
        <dbReference type="ChEBI" id="CHEBI:49298"/>
        <dbReference type="ChEBI" id="CHEBI:64731"/>
        <dbReference type="EC" id="3.5.1.88"/>
    </reaction>
</comment>
<organism evidence="8 9">
    <name type="scientific">Kytococcus aerolatus</name>
    <dbReference type="NCBI Taxonomy" id="592308"/>
    <lineage>
        <taxon>Bacteria</taxon>
        <taxon>Bacillati</taxon>
        <taxon>Actinomycetota</taxon>
        <taxon>Actinomycetes</taxon>
        <taxon>Micrococcales</taxon>
        <taxon>Kytococcaceae</taxon>
        <taxon>Kytococcus</taxon>
    </lineage>
</organism>
<accession>A0A212TI06</accession>
<dbReference type="GO" id="GO:0042586">
    <property type="term" value="F:peptide deformylase activity"/>
    <property type="evidence" value="ECO:0007669"/>
    <property type="project" value="UniProtKB-UniRule"/>
</dbReference>
<dbReference type="RefSeq" id="WP_088818221.1">
    <property type="nucleotide sequence ID" value="NZ_FYEZ01000001.1"/>
</dbReference>
<evidence type="ECO:0000256" key="6">
    <source>
        <dbReference type="HAMAP-Rule" id="MF_00163"/>
    </source>
</evidence>
<dbReference type="OrthoDB" id="9804313at2"/>
<keyword evidence="2 6" id="KW-0479">Metal-binding</keyword>
<evidence type="ECO:0000256" key="2">
    <source>
        <dbReference type="ARBA" id="ARBA00022723"/>
    </source>
</evidence>
<keyword evidence="4 6" id="KW-0648">Protein biosynthesis</keyword>
<evidence type="ECO:0000256" key="5">
    <source>
        <dbReference type="ARBA" id="ARBA00023004"/>
    </source>
</evidence>
<dbReference type="NCBIfam" id="TIGR00079">
    <property type="entry name" value="pept_deformyl"/>
    <property type="match status" value="1"/>
</dbReference>
<dbReference type="HAMAP" id="MF_00163">
    <property type="entry name" value="Pep_deformylase"/>
    <property type="match status" value="1"/>
</dbReference>
<protein>
    <recommendedName>
        <fullName evidence="6">Peptide deformylase</fullName>
        <shortName evidence="6">PDF</shortName>
        <ecNumber evidence="6">3.5.1.88</ecNumber>
    </recommendedName>
    <alternativeName>
        <fullName evidence="6">Polypeptide deformylase</fullName>
    </alternativeName>
</protein>
<dbReference type="PRINTS" id="PR01576">
    <property type="entry name" value="PDEFORMYLASE"/>
</dbReference>
<dbReference type="GO" id="GO:0046872">
    <property type="term" value="F:metal ion binding"/>
    <property type="evidence" value="ECO:0007669"/>
    <property type="project" value="UniProtKB-KW"/>
</dbReference>
<gene>
    <name evidence="6" type="primary">def</name>
    <name evidence="8" type="ORF">SAMN05445756_1377</name>
</gene>
<dbReference type="SUPFAM" id="SSF56420">
    <property type="entry name" value="Peptide deformylase"/>
    <property type="match status" value="1"/>
</dbReference>
<comment type="cofactor">
    <cofactor evidence="6">
        <name>Fe(2+)</name>
        <dbReference type="ChEBI" id="CHEBI:29033"/>
    </cofactor>
    <text evidence="6">Binds 1 Fe(2+) ion.</text>
</comment>
<evidence type="ECO:0000256" key="4">
    <source>
        <dbReference type="ARBA" id="ARBA00022917"/>
    </source>
</evidence>
<evidence type="ECO:0000313" key="8">
    <source>
        <dbReference type="EMBL" id="SNC65605.1"/>
    </source>
</evidence>
<feature type="binding site" evidence="6">
    <location>
        <position position="101"/>
    </location>
    <ligand>
        <name>Fe cation</name>
        <dbReference type="ChEBI" id="CHEBI:24875"/>
    </ligand>
</feature>
<name>A0A212TI06_9MICO</name>
<dbReference type="InterPro" id="IPR036821">
    <property type="entry name" value="Peptide_deformylase_sf"/>
</dbReference>
<evidence type="ECO:0000256" key="3">
    <source>
        <dbReference type="ARBA" id="ARBA00022801"/>
    </source>
</evidence>
<evidence type="ECO:0000256" key="7">
    <source>
        <dbReference type="SAM" id="MobiDB-lite"/>
    </source>
</evidence>
<dbReference type="GO" id="GO:0006412">
    <property type="term" value="P:translation"/>
    <property type="evidence" value="ECO:0007669"/>
    <property type="project" value="UniProtKB-UniRule"/>
</dbReference>
<comment type="similarity">
    <text evidence="1 6">Belongs to the polypeptide deformylase family.</text>
</comment>
<feature type="binding site" evidence="6">
    <location>
        <position position="147"/>
    </location>
    <ligand>
        <name>Fe cation</name>
        <dbReference type="ChEBI" id="CHEBI:24875"/>
    </ligand>
</feature>
<feature type="region of interest" description="Disordered" evidence="7">
    <location>
        <begin position="170"/>
        <end position="192"/>
    </location>
</feature>
<dbReference type="AlphaFoldDB" id="A0A212TI06"/>
<reference evidence="8 9" key="1">
    <citation type="submission" date="2017-06" db="EMBL/GenBank/DDBJ databases">
        <authorList>
            <person name="Kim H.J."/>
            <person name="Triplett B.A."/>
        </authorList>
    </citation>
    <scope>NUCLEOTIDE SEQUENCE [LARGE SCALE GENOMIC DNA]</scope>
    <source>
        <strain evidence="8 9">DSM 22179</strain>
    </source>
</reference>
<dbReference type="Pfam" id="PF01327">
    <property type="entry name" value="Pep_deformylase"/>
    <property type="match status" value="1"/>
</dbReference>
<keyword evidence="9" id="KW-1185">Reference proteome</keyword>
<feature type="binding site" evidence="6">
    <location>
        <position position="143"/>
    </location>
    <ligand>
        <name>Fe cation</name>
        <dbReference type="ChEBI" id="CHEBI:24875"/>
    </ligand>
</feature>
<keyword evidence="5 6" id="KW-0408">Iron</keyword>
<dbReference type="PANTHER" id="PTHR10458:SF2">
    <property type="entry name" value="PEPTIDE DEFORMYLASE, MITOCHONDRIAL"/>
    <property type="match status" value="1"/>
</dbReference>